<dbReference type="Proteomes" id="UP000019402">
    <property type="component" value="Unassembled WGS sequence"/>
</dbReference>
<accession>W7Y9B3</accession>
<dbReference type="EMBL" id="BAMD01000061">
    <property type="protein sequence ID" value="GAF04927.1"/>
    <property type="molecule type" value="Genomic_DNA"/>
</dbReference>
<proteinExistence type="predicted"/>
<evidence type="ECO:0000313" key="2">
    <source>
        <dbReference type="Proteomes" id="UP000019402"/>
    </source>
</evidence>
<sequence>MGIDNMKVIWLKDFLQLISPHLTGGSASILAYVEDIHIVYCKVKNNPACKKITAEVAKFLFLSQRT</sequence>
<keyword evidence="2" id="KW-1185">Reference proteome</keyword>
<evidence type="ECO:0000313" key="1">
    <source>
        <dbReference type="EMBL" id="GAF04927.1"/>
    </source>
</evidence>
<organism evidence="1 2">
    <name type="scientific">Saccharicrinis fermentans DSM 9555 = JCM 21142</name>
    <dbReference type="NCBI Taxonomy" id="869213"/>
    <lineage>
        <taxon>Bacteria</taxon>
        <taxon>Pseudomonadati</taxon>
        <taxon>Bacteroidota</taxon>
        <taxon>Bacteroidia</taxon>
        <taxon>Marinilabiliales</taxon>
        <taxon>Marinilabiliaceae</taxon>
        <taxon>Saccharicrinis</taxon>
    </lineage>
</organism>
<protein>
    <submittedName>
        <fullName evidence="1">Uncharacterized protein</fullName>
    </submittedName>
</protein>
<comment type="caution">
    <text evidence="1">The sequence shown here is derived from an EMBL/GenBank/DDBJ whole genome shotgun (WGS) entry which is preliminary data.</text>
</comment>
<reference evidence="1 2" key="1">
    <citation type="journal article" date="2014" name="Genome Announc.">
        <title>Draft Genome Sequence of Cytophaga fermentans JCM 21142T, a Facultative Anaerobe Isolated from Marine Mud.</title>
        <authorList>
            <person name="Starns D."/>
            <person name="Oshima K."/>
            <person name="Suda W."/>
            <person name="Iino T."/>
            <person name="Yuki M."/>
            <person name="Inoue J."/>
            <person name="Kitamura K."/>
            <person name="Iida T."/>
            <person name="Darby A."/>
            <person name="Hattori M."/>
            <person name="Ohkuma M."/>
        </authorList>
    </citation>
    <scope>NUCLEOTIDE SEQUENCE [LARGE SCALE GENOMIC DNA]</scope>
    <source>
        <strain evidence="1 2">JCM 21142</strain>
    </source>
</reference>
<name>W7Y9B3_9BACT</name>
<gene>
    <name evidence="1" type="ORF">JCM21142_93650</name>
</gene>
<dbReference type="AlphaFoldDB" id="W7Y9B3"/>